<evidence type="ECO:0000259" key="1">
    <source>
        <dbReference type="Pfam" id="PF14417"/>
    </source>
</evidence>
<dbReference type="Proteomes" id="UP000021053">
    <property type="component" value="Unassembled WGS sequence"/>
</dbReference>
<feature type="domain" description="MEDS" evidence="1">
    <location>
        <begin position="22"/>
        <end position="175"/>
    </location>
</feature>
<evidence type="ECO:0000313" key="2">
    <source>
        <dbReference type="EMBL" id="EXG82180.1"/>
    </source>
</evidence>
<reference evidence="2 3" key="1">
    <citation type="submission" date="2013-07" db="EMBL/GenBank/DDBJ databases">
        <authorList>
            <consortium name="DOE Joint Genome Institute"/>
            <person name="Eisen J."/>
            <person name="Huntemann M."/>
            <person name="Han J."/>
            <person name="Chen A."/>
            <person name="Kyrpides N."/>
            <person name="Mavromatis K."/>
            <person name="Markowitz V."/>
            <person name="Palaniappan K."/>
            <person name="Ivanova N."/>
            <person name="Schaumberg A."/>
            <person name="Pati A."/>
            <person name="Liolios K."/>
            <person name="Nordberg H.P."/>
            <person name="Cantor M.N."/>
            <person name="Hua S.X."/>
            <person name="Woyke T."/>
        </authorList>
    </citation>
    <scope>NUCLEOTIDE SEQUENCE [LARGE SCALE GENOMIC DNA]</scope>
    <source>
        <strain evidence="2 3">DSM 44712</strain>
    </source>
</reference>
<organism evidence="2 3">
    <name type="scientific">Cryptosporangium arvum DSM 44712</name>
    <dbReference type="NCBI Taxonomy" id="927661"/>
    <lineage>
        <taxon>Bacteria</taxon>
        <taxon>Bacillati</taxon>
        <taxon>Actinomycetota</taxon>
        <taxon>Actinomycetes</taxon>
        <taxon>Cryptosporangiales</taxon>
        <taxon>Cryptosporangiaceae</taxon>
        <taxon>Cryptosporangium</taxon>
    </lineage>
</organism>
<gene>
    <name evidence="2" type="ORF">CryarDRAFT_3328</name>
</gene>
<dbReference type="InterPro" id="IPR025847">
    <property type="entry name" value="MEDS_domain"/>
</dbReference>
<evidence type="ECO:0000313" key="3">
    <source>
        <dbReference type="Proteomes" id="UP000021053"/>
    </source>
</evidence>
<dbReference type="RefSeq" id="WP_035851804.1">
    <property type="nucleotide sequence ID" value="NZ_KK073874.1"/>
</dbReference>
<sequence length="199" mass="21799">MNLEPEKTTTVTLGGATLGAGDHLCVFHRGQEERDQLLVPFFAEGLGAGDAVLFLGRDGGKETIPALLGEHDNLQVTEPENGHLRNGRYSPDDLFVRLDDWVGRTLVSGAAPFGRTAGDMSWASQLMSPTLLPELIGEEIAVTSWLREYPLVVLCLYDLELFGGDLIIPMVKAHPKVWMAGTLVENPYYLRSAENGVRH</sequence>
<keyword evidence="3" id="KW-1185">Reference proteome</keyword>
<name>A0A010YPS2_9ACTN</name>
<protein>
    <recommendedName>
        <fullName evidence="1">MEDS domain-containing protein</fullName>
    </recommendedName>
</protein>
<comment type="caution">
    <text evidence="2">The sequence shown here is derived from an EMBL/GenBank/DDBJ whole genome shotgun (WGS) entry which is preliminary data.</text>
</comment>
<dbReference type="OrthoDB" id="116243at2"/>
<dbReference type="AlphaFoldDB" id="A0A010YPS2"/>
<accession>A0A010YPS2</accession>
<dbReference type="EMBL" id="JFBT01000001">
    <property type="protein sequence ID" value="EXG82180.1"/>
    <property type="molecule type" value="Genomic_DNA"/>
</dbReference>
<dbReference type="Pfam" id="PF14417">
    <property type="entry name" value="MEDS"/>
    <property type="match status" value="1"/>
</dbReference>
<proteinExistence type="predicted"/>
<dbReference type="HOGENOM" id="CLU_108937_0_0_11"/>